<proteinExistence type="predicted"/>
<dbReference type="RefSeq" id="WP_133240835.1">
    <property type="nucleotide sequence ID" value="NZ_QEHR01000005.1"/>
</dbReference>
<keyword evidence="1" id="KW-1133">Transmembrane helix</keyword>
<organism evidence="2 3">
    <name type="scientific">Marixanthomonas spongiae</name>
    <dbReference type="NCBI Taxonomy" id="2174845"/>
    <lineage>
        <taxon>Bacteria</taxon>
        <taxon>Pseudomonadati</taxon>
        <taxon>Bacteroidota</taxon>
        <taxon>Flavobacteriia</taxon>
        <taxon>Flavobacteriales</taxon>
        <taxon>Flavobacteriaceae</taxon>
        <taxon>Marixanthomonas</taxon>
    </lineage>
</organism>
<comment type="caution">
    <text evidence="2">The sequence shown here is derived from an EMBL/GenBank/DDBJ whole genome shotgun (WGS) entry which is preliminary data.</text>
</comment>
<dbReference type="EMBL" id="QEHR01000005">
    <property type="protein sequence ID" value="PVW14705.1"/>
    <property type="molecule type" value="Genomic_DNA"/>
</dbReference>
<evidence type="ECO:0000313" key="2">
    <source>
        <dbReference type="EMBL" id="PVW14705.1"/>
    </source>
</evidence>
<keyword evidence="1" id="KW-0812">Transmembrane</keyword>
<accession>A0A2U0I0S3</accession>
<keyword evidence="3" id="KW-1185">Reference proteome</keyword>
<evidence type="ECO:0000256" key="1">
    <source>
        <dbReference type="SAM" id="Phobius"/>
    </source>
</evidence>
<protein>
    <submittedName>
        <fullName evidence="2">Uncharacterized protein</fullName>
    </submittedName>
</protein>
<name>A0A2U0I0S3_9FLAO</name>
<reference evidence="2 3" key="1">
    <citation type="submission" date="2018-04" db="EMBL/GenBank/DDBJ databases">
        <title>Marixanthomonas spongiae HN-E44 sp. nov., isolated from a marine sponge.</title>
        <authorList>
            <person name="Luo L."/>
            <person name="Zhuang L."/>
        </authorList>
    </citation>
    <scope>NUCLEOTIDE SEQUENCE [LARGE SCALE GENOMIC DNA]</scope>
    <source>
        <strain evidence="2 3">HN-E44</strain>
    </source>
</reference>
<dbReference type="AlphaFoldDB" id="A0A2U0I0S3"/>
<dbReference type="Proteomes" id="UP000245962">
    <property type="component" value="Unassembled WGS sequence"/>
</dbReference>
<gene>
    <name evidence="2" type="ORF">DDV96_09315</name>
</gene>
<sequence length="166" mass="18606">MDKQKHTSGFKVPESYFETFEEKLFTKIAEEQLPNQSGFSVPPGYFDGLEDTLAQHPDIAPKHTKVRSLFAKSNLKYAVAVAAAVVLAVVLLNKNNATVLDMNSVDYLAIENYINEGELDFDLYDVSNLLSENNSETLNYGTENISEENLESYLLETVDESILLDE</sequence>
<feature type="transmembrane region" description="Helical" evidence="1">
    <location>
        <begin position="75"/>
        <end position="92"/>
    </location>
</feature>
<keyword evidence="1" id="KW-0472">Membrane</keyword>
<evidence type="ECO:0000313" key="3">
    <source>
        <dbReference type="Proteomes" id="UP000245962"/>
    </source>
</evidence>
<dbReference type="OrthoDB" id="981524at2"/>